<keyword evidence="4" id="KW-0238">DNA-binding</keyword>
<dbReference type="GO" id="GO:0003677">
    <property type="term" value="F:DNA binding"/>
    <property type="evidence" value="ECO:0007669"/>
    <property type="project" value="UniProtKB-KW"/>
</dbReference>
<dbReference type="GO" id="GO:0006313">
    <property type="term" value="P:DNA transposition"/>
    <property type="evidence" value="ECO:0007669"/>
    <property type="project" value="InterPro"/>
</dbReference>
<dbReference type="Gene3D" id="3.40.1190.20">
    <property type="match status" value="1"/>
</dbReference>
<evidence type="ECO:0000256" key="5">
    <source>
        <dbReference type="ARBA" id="ARBA00023172"/>
    </source>
</evidence>
<evidence type="ECO:0000256" key="3">
    <source>
        <dbReference type="ARBA" id="ARBA00022578"/>
    </source>
</evidence>
<gene>
    <name evidence="7" type="ORF">DesfrDRAFT_3574</name>
</gene>
<evidence type="ECO:0000313" key="7">
    <source>
        <dbReference type="EMBL" id="EFL49720.1"/>
    </source>
</evidence>
<comment type="caution">
    <text evidence="7">The sequence shown here is derived from an EMBL/GenBank/DDBJ whole genome shotgun (WGS) entry which is preliminary data.</text>
</comment>
<feature type="domain" description="Carbohydrate kinase PfkB" evidence="6">
    <location>
        <begin position="146"/>
        <end position="236"/>
    </location>
</feature>
<dbReference type="GO" id="GO:0004803">
    <property type="term" value="F:transposase activity"/>
    <property type="evidence" value="ECO:0007669"/>
    <property type="project" value="InterPro"/>
</dbReference>
<dbReference type="eggNOG" id="COG0524">
    <property type="taxonomic scope" value="Bacteria"/>
</dbReference>
<dbReference type="Pfam" id="PF00872">
    <property type="entry name" value="Transposase_mut"/>
    <property type="match status" value="1"/>
</dbReference>
<dbReference type="Pfam" id="PF00294">
    <property type="entry name" value="PfkB"/>
    <property type="match status" value="1"/>
</dbReference>
<reference evidence="7 8" key="1">
    <citation type="submission" date="2010-08" db="EMBL/GenBank/DDBJ databases">
        <title>The draft genome of Desulfovibrio fructosovorans JJ.</title>
        <authorList>
            <consortium name="US DOE Joint Genome Institute (JGI-PGF)"/>
            <person name="Lucas S."/>
            <person name="Copeland A."/>
            <person name="Lapidus A."/>
            <person name="Cheng J.-F."/>
            <person name="Bruce D."/>
            <person name="Goodwin L."/>
            <person name="Pitluck S."/>
            <person name="Land M.L."/>
            <person name="Hauser L."/>
            <person name="Chang Y.-J."/>
            <person name="Jeffries C."/>
            <person name="Wall J.D."/>
            <person name="Stahl D.A."/>
            <person name="Arkin A.P."/>
            <person name="Dehal P."/>
            <person name="Stolyar S.M."/>
            <person name="Hazen T.C."/>
            <person name="Woyke T.J."/>
        </authorList>
    </citation>
    <scope>NUCLEOTIDE SEQUENCE [LARGE SCALE GENOMIC DNA]</scope>
    <source>
        <strain evidence="7 8">JJ</strain>
    </source>
</reference>
<proteinExistence type="inferred from homology"/>
<keyword evidence="5" id="KW-0233">DNA recombination</keyword>
<name>E1K124_SOLFR</name>
<evidence type="ECO:0000256" key="2">
    <source>
        <dbReference type="ARBA" id="ARBA00010961"/>
    </source>
</evidence>
<dbReference type="SUPFAM" id="SSF53613">
    <property type="entry name" value="Ribokinase-like"/>
    <property type="match status" value="1"/>
</dbReference>
<dbReference type="EMBL" id="AECZ01000035">
    <property type="protein sequence ID" value="EFL49720.1"/>
    <property type="molecule type" value="Genomic_DNA"/>
</dbReference>
<dbReference type="InterPro" id="IPR011611">
    <property type="entry name" value="PfkB_dom"/>
</dbReference>
<sequence>MHIVGGLYHELCCVPKWDAIYGSGGRAASVLSTLSPNSTLHTYVEDMNSPGITSLRALGINLKCSPRQSNIVFSYFHPLSRPHIQPQANVIQRQPAIKVSGEAVLRFGFLEGDAVIDAHRAVYDPQTWQNSPAFSENESIASELAVVLNEFELQSTTGINELDLASSYLMESQDIAVIVVKRGPQGAMVFKRGCQAAYVPAYRSSRVFKIGTGDVFSAIFAHNWAERRYSALTAADTASRSVAVYCGTGRTPLDAGDLSALVAVKSNTKGTVALEGAYNTIDSDPGNRRNGYSQKELASKVGPIVIDVPRDRKSEFAPAIVKKR</sequence>
<organism evidence="7 8">
    <name type="scientific">Solidesulfovibrio fructosivorans JJ]</name>
    <dbReference type="NCBI Taxonomy" id="596151"/>
    <lineage>
        <taxon>Bacteria</taxon>
        <taxon>Pseudomonadati</taxon>
        <taxon>Thermodesulfobacteriota</taxon>
        <taxon>Desulfovibrionia</taxon>
        <taxon>Desulfovibrionales</taxon>
        <taxon>Desulfovibrionaceae</taxon>
        <taxon>Solidesulfovibrio</taxon>
    </lineage>
</organism>
<evidence type="ECO:0000313" key="8">
    <source>
        <dbReference type="Proteomes" id="UP000006250"/>
    </source>
</evidence>
<dbReference type="AlphaFoldDB" id="E1K124"/>
<feature type="non-terminal residue" evidence="7">
    <location>
        <position position="324"/>
    </location>
</feature>
<comment type="function">
    <text evidence="1">Required for the transposition of the insertion element.</text>
</comment>
<evidence type="ECO:0000256" key="4">
    <source>
        <dbReference type="ARBA" id="ARBA00023125"/>
    </source>
</evidence>
<dbReference type="STRING" id="596151.DesfrDRAFT_3574"/>
<dbReference type="GO" id="GO:0016740">
    <property type="term" value="F:transferase activity"/>
    <property type="evidence" value="ECO:0007669"/>
    <property type="project" value="UniProtKB-KW"/>
</dbReference>
<protein>
    <submittedName>
        <fullName evidence="7">Putative nucleoside 2-deoxyribosyltransferase protein</fullName>
    </submittedName>
</protein>
<keyword evidence="3" id="KW-0815">Transposition</keyword>
<evidence type="ECO:0000256" key="1">
    <source>
        <dbReference type="ARBA" id="ARBA00002190"/>
    </source>
</evidence>
<evidence type="ECO:0000259" key="6">
    <source>
        <dbReference type="Pfam" id="PF00294"/>
    </source>
</evidence>
<keyword evidence="7" id="KW-0808">Transferase</keyword>
<keyword evidence="8" id="KW-1185">Reference proteome</keyword>
<accession>E1K124</accession>
<dbReference type="InterPro" id="IPR001207">
    <property type="entry name" value="Transposase_mutator"/>
</dbReference>
<dbReference type="InterPro" id="IPR029056">
    <property type="entry name" value="Ribokinase-like"/>
</dbReference>
<dbReference type="OrthoDB" id="9795789at2"/>
<comment type="similarity">
    <text evidence="2">Belongs to the transposase mutator family.</text>
</comment>
<dbReference type="Proteomes" id="UP000006250">
    <property type="component" value="Unassembled WGS sequence"/>
</dbReference>